<dbReference type="STRING" id="290054.SAMN02745114_00283"/>
<accession>A0A1T4K3P9</accession>
<dbReference type="AlphaFoldDB" id="A0A1T4K3P9"/>
<keyword evidence="3" id="KW-1185">Reference proteome</keyword>
<protein>
    <submittedName>
        <fullName evidence="2">Rod shape-determining protein MreD</fullName>
    </submittedName>
</protein>
<proteinExistence type="predicted"/>
<keyword evidence="1" id="KW-0472">Membrane</keyword>
<dbReference type="Proteomes" id="UP000190657">
    <property type="component" value="Unassembled WGS sequence"/>
</dbReference>
<gene>
    <name evidence="2" type="ORF">SAMN02745114_00283</name>
</gene>
<keyword evidence="1" id="KW-0812">Transmembrane</keyword>
<evidence type="ECO:0000313" key="3">
    <source>
        <dbReference type="Proteomes" id="UP000190657"/>
    </source>
</evidence>
<evidence type="ECO:0000313" key="2">
    <source>
        <dbReference type="EMBL" id="SJZ37054.1"/>
    </source>
</evidence>
<feature type="transmembrane region" description="Helical" evidence="1">
    <location>
        <begin position="78"/>
        <end position="97"/>
    </location>
</feature>
<dbReference type="EMBL" id="FUWW01000002">
    <property type="protein sequence ID" value="SJZ37054.1"/>
    <property type="molecule type" value="Genomic_DNA"/>
</dbReference>
<feature type="transmembrane region" description="Helical" evidence="1">
    <location>
        <begin position="104"/>
        <end position="125"/>
    </location>
</feature>
<organism evidence="2 3">
    <name type="scientific">Eubacterium coprostanoligenes</name>
    <dbReference type="NCBI Taxonomy" id="290054"/>
    <lineage>
        <taxon>Bacteria</taxon>
        <taxon>Bacillati</taxon>
        <taxon>Bacillota</taxon>
        <taxon>Clostridia</taxon>
        <taxon>Eubacteriales</taxon>
        <taxon>Eubacteriaceae</taxon>
        <taxon>Eubacterium</taxon>
    </lineage>
</organism>
<sequence>MELTKKERTIKYVVYAVILCLLSLLQNVGGLWLEIGGARCFLLVPAAVLLSLDEDEKASALIGLFAGLLWDITAAHHMGFSCLFLMVACFIMSVLLTHIFRPTFWVGTVGAIVFTFLYVLIYWLVFIAFKGGEGSTAVFFTFYLPSFFYTAVVTFFMNLAFVPLKNKLNKN</sequence>
<name>A0A1T4K3P9_9FIRM</name>
<reference evidence="2 3" key="1">
    <citation type="submission" date="2017-02" db="EMBL/GenBank/DDBJ databases">
        <authorList>
            <person name="Peterson S.W."/>
        </authorList>
    </citation>
    <scope>NUCLEOTIDE SEQUENCE [LARGE SCALE GENOMIC DNA]</scope>
    <source>
        <strain evidence="2 3">ATCC 51222</strain>
    </source>
</reference>
<keyword evidence="1" id="KW-1133">Transmembrane helix</keyword>
<feature type="transmembrane region" description="Helical" evidence="1">
    <location>
        <begin position="137"/>
        <end position="161"/>
    </location>
</feature>
<feature type="transmembrane region" description="Helical" evidence="1">
    <location>
        <begin position="12"/>
        <end position="33"/>
    </location>
</feature>
<dbReference type="OrthoDB" id="3176916at2"/>
<evidence type="ECO:0000256" key="1">
    <source>
        <dbReference type="SAM" id="Phobius"/>
    </source>
</evidence>
<dbReference type="RefSeq" id="WP_078767784.1">
    <property type="nucleotide sequence ID" value="NZ_FUWW01000002.1"/>
</dbReference>